<dbReference type="Proteomes" id="UP001396334">
    <property type="component" value="Unassembled WGS sequence"/>
</dbReference>
<evidence type="ECO:0000256" key="3">
    <source>
        <dbReference type="ARBA" id="ARBA00022884"/>
    </source>
</evidence>
<evidence type="ECO:0000256" key="7">
    <source>
        <dbReference type="SAM" id="MobiDB-lite"/>
    </source>
</evidence>
<dbReference type="PROSITE" id="PS50102">
    <property type="entry name" value="RRM"/>
    <property type="match status" value="1"/>
</dbReference>
<evidence type="ECO:0000313" key="10">
    <source>
        <dbReference type="Proteomes" id="UP001396334"/>
    </source>
</evidence>
<dbReference type="SUPFAM" id="SSF54928">
    <property type="entry name" value="RNA-binding domain, RBD"/>
    <property type="match status" value="1"/>
</dbReference>
<dbReference type="PANTHER" id="PTHR48028">
    <property type="entry name" value="GLYCINE-RICH RNA-BINDING PROTEIN RZ1A"/>
    <property type="match status" value="1"/>
</dbReference>
<dbReference type="SMART" id="SM00360">
    <property type="entry name" value="RRM"/>
    <property type="match status" value="1"/>
</dbReference>
<evidence type="ECO:0000256" key="4">
    <source>
        <dbReference type="ARBA" id="ARBA00023187"/>
    </source>
</evidence>
<evidence type="ECO:0000259" key="8">
    <source>
        <dbReference type="PROSITE" id="PS50102"/>
    </source>
</evidence>
<keyword evidence="10" id="KW-1185">Reference proteome</keyword>
<dbReference type="Gene3D" id="3.30.70.330">
    <property type="match status" value="1"/>
</dbReference>
<dbReference type="PANTHER" id="PTHR48028:SF4">
    <property type="entry name" value="SC35-LIKE SPLICING FACTOR"/>
    <property type="match status" value="1"/>
</dbReference>
<evidence type="ECO:0000256" key="1">
    <source>
        <dbReference type="ARBA" id="ARBA00004123"/>
    </source>
</evidence>
<keyword evidence="5" id="KW-0539">Nucleus</keyword>
<comment type="subcellular location">
    <subcellularLocation>
        <location evidence="1">Nucleus</location>
    </subcellularLocation>
</comment>
<sequence length="328" mass="37304">MGSVRPEGFSVFIIYVSKRIHKLELREAFAVYGMVLDVYITYNNPRRSGMKSTFAFVRFNRLDEALKAVKQGNGRLMDGFAIKVFLENRHSSKVKVSNGQVLKNSQEAGKVNVFETESEWLEFCVIGQIKSMYDTDFVQQVLQADCFKVKVCGWSGYYTIIRFEEQEQIPIFWDLKESLLQSWFSDINTDMNKKKLRIWVCIEGILIVAWQDAMLKTIGSRCGSVIRIDVDTSDVPPFMAITLEEQPKSPHESNWEAKTDAPSAQPLGTLNGADPILFGTRDELWEEGERDCYGIKVNPHVNKCEKREEPALNVPSRHVLDNVGSLGG</sequence>
<evidence type="ECO:0000313" key="9">
    <source>
        <dbReference type="EMBL" id="KAK9019120.1"/>
    </source>
</evidence>
<dbReference type="InterPro" id="IPR035979">
    <property type="entry name" value="RBD_domain_sf"/>
</dbReference>
<protein>
    <recommendedName>
        <fullName evidence="8">RRM domain-containing protein</fullName>
    </recommendedName>
</protein>
<dbReference type="CDD" id="cd00590">
    <property type="entry name" value="RRM_SF"/>
    <property type="match status" value="1"/>
</dbReference>
<evidence type="ECO:0000256" key="2">
    <source>
        <dbReference type="ARBA" id="ARBA00022664"/>
    </source>
</evidence>
<dbReference type="InterPro" id="IPR051106">
    <property type="entry name" value="RNA-bind/splicing_reg"/>
</dbReference>
<dbReference type="EMBL" id="JBBPBN010000018">
    <property type="protein sequence ID" value="KAK9019120.1"/>
    <property type="molecule type" value="Genomic_DNA"/>
</dbReference>
<reference evidence="9 10" key="1">
    <citation type="journal article" date="2024" name="G3 (Bethesda)">
        <title>Genome assembly of Hibiscus sabdariffa L. provides insights into metabolisms of medicinal natural products.</title>
        <authorList>
            <person name="Kim T."/>
        </authorList>
    </citation>
    <scope>NUCLEOTIDE SEQUENCE [LARGE SCALE GENOMIC DNA]</scope>
    <source>
        <strain evidence="9">TK-2024</strain>
        <tissue evidence="9">Old leaves</tissue>
    </source>
</reference>
<keyword evidence="3 6" id="KW-0694">RNA-binding</keyword>
<dbReference type="InterPro" id="IPR012677">
    <property type="entry name" value="Nucleotide-bd_a/b_plait_sf"/>
</dbReference>
<gene>
    <name evidence="9" type="ORF">V6N11_034159</name>
</gene>
<evidence type="ECO:0000256" key="6">
    <source>
        <dbReference type="PROSITE-ProRule" id="PRU00176"/>
    </source>
</evidence>
<name>A0ABR2S1J9_9ROSI</name>
<feature type="domain" description="RRM" evidence="8">
    <location>
        <begin position="9"/>
        <end position="89"/>
    </location>
</feature>
<proteinExistence type="predicted"/>
<evidence type="ECO:0000256" key="5">
    <source>
        <dbReference type="ARBA" id="ARBA00023242"/>
    </source>
</evidence>
<organism evidence="9 10">
    <name type="scientific">Hibiscus sabdariffa</name>
    <name type="common">roselle</name>
    <dbReference type="NCBI Taxonomy" id="183260"/>
    <lineage>
        <taxon>Eukaryota</taxon>
        <taxon>Viridiplantae</taxon>
        <taxon>Streptophyta</taxon>
        <taxon>Embryophyta</taxon>
        <taxon>Tracheophyta</taxon>
        <taxon>Spermatophyta</taxon>
        <taxon>Magnoliopsida</taxon>
        <taxon>eudicotyledons</taxon>
        <taxon>Gunneridae</taxon>
        <taxon>Pentapetalae</taxon>
        <taxon>rosids</taxon>
        <taxon>malvids</taxon>
        <taxon>Malvales</taxon>
        <taxon>Malvaceae</taxon>
        <taxon>Malvoideae</taxon>
        <taxon>Hibiscus</taxon>
    </lineage>
</organism>
<accession>A0ABR2S1J9</accession>
<dbReference type="Pfam" id="PF00076">
    <property type="entry name" value="RRM_1"/>
    <property type="match status" value="1"/>
</dbReference>
<feature type="compositionally biased region" description="Basic and acidic residues" evidence="7">
    <location>
        <begin position="246"/>
        <end position="259"/>
    </location>
</feature>
<dbReference type="InterPro" id="IPR000504">
    <property type="entry name" value="RRM_dom"/>
</dbReference>
<keyword evidence="4" id="KW-0508">mRNA splicing</keyword>
<comment type="caution">
    <text evidence="9">The sequence shown here is derived from an EMBL/GenBank/DDBJ whole genome shotgun (WGS) entry which is preliminary data.</text>
</comment>
<keyword evidence="2" id="KW-0507">mRNA processing</keyword>
<feature type="region of interest" description="Disordered" evidence="7">
    <location>
        <begin position="246"/>
        <end position="273"/>
    </location>
</feature>